<name>A0AAW5A800_9PSED</name>
<reference evidence="1 2" key="1">
    <citation type="submission" date="2019-11" db="EMBL/GenBank/DDBJ databases">
        <title>Epiphytic Pseudomonas syringae from cherry orchards.</title>
        <authorList>
            <person name="Hulin M.T."/>
        </authorList>
    </citation>
    <scope>NUCLEOTIDE SEQUENCE [LARGE SCALE GENOMIC DNA]</scope>
    <source>
        <strain evidence="1 2">PA-6-9F</strain>
    </source>
</reference>
<gene>
    <name evidence="1" type="ORF">GIW75_08120</name>
</gene>
<keyword evidence="2" id="KW-1185">Reference proteome</keyword>
<accession>A0AAW5A800</accession>
<evidence type="ECO:0000313" key="2">
    <source>
        <dbReference type="Proteomes" id="UP000814172"/>
    </source>
</evidence>
<sequence length="105" mass="11866">MDDEDFYDELFKNAQRLHGVPYLSRFNRIEEVVEMERFIREVAAAGLEACLRGLFYDSKADICQIETVGGLTQDDPDAVALFQVARKHVDQFDLLGRIGHGGGFV</sequence>
<protein>
    <submittedName>
        <fullName evidence="1">Uncharacterized protein</fullName>
    </submittedName>
</protein>
<dbReference type="RefSeq" id="WP_169901083.1">
    <property type="nucleotide sequence ID" value="NZ_WKEB01000023.1"/>
</dbReference>
<dbReference type="EMBL" id="WKEW01000018">
    <property type="protein sequence ID" value="MCF5056920.1"/>
    <property type="molecule type" value="Genomic_DNA"/>
</dbReference>
<proteinExistence type="predicted"/>
<dbReference type="Proteomes" id="UP000814172">
    <property type="component" value="Unassembled WGS sequence"/>
</dbReference>
<organism evidence="1 2">
    <name type="scientific">Pseudomonas proteolytica</name>
    <dbReference type="NCBI Taxonomy" id="219574"/>
    <lineage>
        <taxon>Bacteria</taxon>
        <taxon>Pseudomonadati</taxon>
        <taxon>Pseudomonadota</taxon>
        <taxon>Gammaproteobacteria</taxon>
        <taxon>Pseudomonadales</taxon>
        <taxon>Pseudomonadaceae</taxon>
        <taxon>Pseudomonas</taxon>
    </lineage>
</organism>
<comment type="caution">
    <text evidence="1">The sequence shown here is derived from an EMBL/GenBank/DDBJ whole genome shotgun (WGS) entry which is preliminary data.</text>
</comment>
<evidence type="ECO:0000313" key="1">
    <source>
        <dbReference type="EMBL" id="MCF5056920.1"/>
    </source>
</evidence>
<dbReference type="AlphaFoldDB" id="A0AAW5A800"/>